<reference evidence="1" key="1">
    <citation type="submission" date="2014-09" db="EMBL/GenBank/DDBJ databases">
        <authorList>
            <person name="Magalhaes I.L.F."/>
            <person name="Oliveira U."/>
            <person name="Santos F.R."/>
            <person name="Vidigal T.H.D.A."/>
            <person name="Brescovit A.D."/>
            <person name="Santos A.J."/>
        </authorList>
    </citation>
    <scope>NUCLEOTIDE SEQUENCE</scope>
    <source>
        <tissue evidence="1">Shoot tissue taken approximately 20 cm above the soil surface</tissue>
    </source>
</reference>
<dbReference type="AlphaFoldDB" id="A0A0A9CC96"/>
<dbReference type="EMBL" id="GBRH01224694">
    <property type="protein sequence ID" value="JAD73201.1"/>
    <property type="molecule type" value="Transcribed_RNA"/>
</dbReference>
<protein>
    <submittedName>
        <fullName evidence="1">Uncharacterized protein</fullName>
    </submittedName>
</protein>
<reference evidence="1" key="2">
    <citation type="journal article" date="2015" name="Data Brief">
        <title>Shoot transcriptome of the giant reed, Arundo donax.</title>
        <authorList>
            <person name="Barrero R.A."/>
            <person name="Guerrero F.D."/>
            <person name="Moolhuijzen P."/>
            <person name="Goolsby J.A."/>
            <person name="Tidwell J."/>
            <person name="Bellgard S.E."/>
            <person name="Bellgard M.I."/>
        </authorList>
    </citation>
    <scope>NUCLEOTIDE SEQUENCE</scope>
    <source>
        <tissue evidence="1">Shoot tissue taken approximately 20 cm above the soil surface</tissue>
    </source>
</reference>
<name>A0A0A9CC96_ARUDO</name>
<sequence>MLPRQHFPTAGWPQQQTTHTAWNIQRHVTNDGAHRMSSLPRLPH</sequence>
<organism evidence="1">
    <name type="scientific">Arundo donax</name>
    <name type="common">Giant reed</name>
    <name type="synonym">Donax arundinaceus</name>
    <dbReference type="NCBI Taxonomy" id="35708"/>
    <lineage>
        <taxon>Eukaryota</taxon>
        <taxon>Viridiplantae</taxon>
        <taxon>Streptophyta</taxon>
        <taxon>Embryophyta</taxon>
        <taxon>Tracheophyta</taxon>
        <taxon>Spermatophyta</taxon>
        <taxon>Magnoliopsida</taxon>
        <taxon>Liliopsida</taxon>
        <taxon>Poales</taxon>
        <taxon>Poaceae</taxon>
        <taxon>PACMAD clade</taxon>
        <taxon>Arundinoideae</taxon>
        <taxon>Arundineae</taxon>
        <taxon>Arundo</taxon>
    </lineage>
</organism>
<proteinExistence type="predicted"/>
<accession>A0A0A9CC96</accession>
<evidence type="ECO:0000313" key="1">
    <source>
        <dbReference type="EMBL" id="JAD73201.1"/>
    </source>
</evidence>